<proteinExistence type="predicted"/>
<keyword evidence="2" id="KW-1185">Reference proteome</keyword>
<evidence type="ECO:0000313" key="1">
    <source>
        <dbReference type="EMBL" id="KAJ9577059.1"/>
    </source>
</evidence>
<gene>
    <name evidence="1" type="ORF">L9F63_006339</name>
</gene>
<dbReference type="AlphaFoldDB" id="A0AAD7ZAS0"/>
<dbReference type="Proteomes" id="UP001233999">
    <property type="component" value="Unassembled WGS sequence"/>
</dbReference>
<sequence>MFHIILYFSFSGNYQYLTSQLVNTVEGARLLSYLEASFKGQERTRSCAVFQYRCPSKTEEMINYDALCLWREMVRWLTIHVIAKVQ</sequence>
<accession>A0AAD7ZAS0</accession>
<evidence type="ECO:0000313" key="2">
    <source>
        <dbReference type="Proteomes" id="UP001233999"/>
    </source>
</evidence>
<name>A0AAD7ZAS0_DIPPU</name>
<organism evidence="1 2">
    <name type="scientific">Diploptera punctata</name>
    <name type="common">Pacific beetle cockroach</name>
    <dbReference type="NCBI Taxonomy" id="6984"/>
    <lineage>
        <taxon>Eukaryota</taxon>
        <taxon>Metazoa</taxon>
        <taxon>Ecdysozoa</taxon>
        <taxon>Arthropoda</taxon>
        <taxon>Hexapoda</taxon>
        <taxon>Insecta</taxon>
        <taxon>Pterygota</taxon>
        <taxon>Neoptera</taxon>
        <taxon>Polyneoptera</taxon>
        <taxon>Dictyoptera</taxon>
        <taxon>Blattodea</taxon>
        <taxon>Blaberoidea</taxon>
        <taxon>Blaberidae</taxon>
        <taxon>Diplopterinae</taxon>
        <taxon>Diploptera</taxon>
    </lineage>
</organism>
<dbReference type="EMBL" id="JASPKZ010009377">
    <property type="protein sequence ID" value="KAJ9577059.1"/>
    <property type="molecule type" value="Genomic_DNA"/>
</dbReference>
<reference evidence="1" key="2">
    <citation type="submission" date="2023-05" db="EMBL/GenBank/DDBJ databases">
        <authorList>
            <person name="Fouks B."/>
        </authorList>
    </citation>
    <scope>NUCLEOTIDE SEQUENCE</scope>
    <source>
        <strain evidence="1">Stay&amp;Tobe</strain>
        <tissue evidence="1">Testes</tissue>
    </source>
</reference>
<protein>
    <submittedName>
        <fullName evidence="1">Uncharacterized protein</fullName>
    </submittedName>
</protein>
<comment type="caution">
    <text evidence="1">The sequence shown here is derived from an EMBL/GenBank/DDBJ whole genome shotgun (WGS) entry which is preliminary data.</text>
</comment>
<reference evidence="1" key="1">
    <citation type="journal article" date="2023" name="IScience">
        <title>Live-bearing cockroach genome reveals convergent evolutionary mechanisms linked to viviparity in insects and beyond.</title>
        <authorList>
            <person name="Fouks B."/>
            <person name="Harrison M.C."/>
            <person name="Mikhailova A.A."/>
            <person name="Marchal E."/>
            <person name="English S."/>
            <person name="Carruthers M."/>
            <person name="Jennings E.C."/>
            <person name="Chiamaka E.L."/>
            <person name="Frigard R.A."/>
            <person name="Pippel M."/>
            <person name="Attardo G.M."/>
            <person name="Benoit J.B."/>
            <person name="Bornberg-Bauer E."/>
            <person name="Tobe S.S."/>
        </authorList>
    </citation>
    <scope>NUCLEOTIDE SEQUENCE</scope>
    <source>
        <strain evidence="1">Stay&amp;Tobe</strain>
    </source>
</reference>